<keyword evidence="2" id="KW-1185">Reference proteome</keyword>
<reference evidence="1 2" key="1">
    <citation type="journal article" date="2013" name="Nat. Genet.">
        <title>The high-quality draft genome of peach (Prunus persica) identifies unique patterns of genetic diversity, domestication and genome evolution.</title>
        <authorList>
            <consortium name="International Peach Genome Initiative"/>
            <person name="Verde I."/>
            <person name="Abbott A.G."/>
            <person name="Scalabrin S."/>
            <person name="Jung S."/>
            <person name="Shu S."/>
            <person name="Marroni F."/>
            <person name="Zhebentyayeva T."/>
            <person name="Dettori M.T."/>
            <person name="Grimwood J."/>
            <person name="Cattonaro F."/>
            <person name="Zuccolo A."/>
            <person name="Rossini L."/>
            <person name="Jenkins J."/>
            <person name="Vendramin E."/>
            <person name="Meisel L.A."/>
            <person name="Decroocq V."/>
            <person name="Sosinski B."/>
            <person name="Prochnik S."/>
            <person name="Mitros T."/>
            <person name="Policriti A."/>
            <person name="Cipriani G."/>
            <person name="Dondini L."/>
            <person name="Ficklin S."/>
            <person name="Goodstein D.M."/>
            <person name="Xuan P."/>
            <person name="Del Fabbro C."/>
            <person name="Aramini V."/>
            <person name="Copetti D."/>
            <person name="Gonzalez S."/>
            <person name="Horner D.S."/>
            <person name="Falchi R."/>
            <person name="Lucas S."/>
            <person name="Mica E."/>
            <person name="Maldonado J."/>
            <person name="Lazzari B."/>
            <person name="Bielenberg D."/>
            <person name="Pirona R."/>
            <person name="Miculan M."/>
            <person name="Barakat A."/>
            <person name="Testolin R."/>
            <person name="Stella A."/>
            <person name="Tartarini S."/>
            <person name="Tonutti P."/>
            <person name="Arus P."/>
            <person name="Orellana A."/>
            <person name="Wells C."/>
            <person name="Main D."/>
            <person name="Vizzotto G."/>
            <person name="Silva H."/>
            <person name="Salamini F."/>
            <person name="Schmutz J."/>
            <person name="Morgante M."/>
            <person name="Rokhsar D.S."/>
        </authorList>
    </citation>
    <scope>NUCLEOTIDE SEQUENCE [LARGE SCALE GENOMIC DNA]</scope>
    <source>
        <strain evidence="2">cv. Nemared</strain>
    </source>
</reference>
<name>A0A251PPI9_PRUPE</name>
<gene>
    <name evidence="1" type="ORF">PRUPE_4G224300</name>
</gene>
<dbReference type="EMBL" id="CM007654">
    <property type="protein sequence ID" value="ONI13473.1"/>
    <property type="molecule type" value="Genomic_DNA"/>
</dbReference>
<dbReference type="Proteomes" id="UP000006882">
    <property type="component" value="Chromosome G4"/>
</dbReference>
<protein>
    <submittedName>
        <fullName evidence="1">Uncharacterized protein</fullName>
    </submittedName>
</protein>
<dbReference type="AlphaFoldDB" id="A0A251PPI9"/>
<evidence type="ECO:0000313" key="1">
    <source>
        <dbReference type="EMBL" id="ONI13473.1"/>
    </source>
</evidence>
<proteinExistence type="predicted"/>
<accession>A0A251PPI9</accession>
<organism evidence="1 2">
    <name type="scientific">Prunus persica</name>
    <name type="common">Peach</name>
    <name type="synonym">Amygdalus persica</name>
    <dbReference type="NCBI Taxonomy" id="3760"/>
    <lineage>
        <taxon>Eukaryota</taxon>
        <taxon>Viridiplantae</taxon>
        <taxon>Streptophyta</taxon>
        <taxon>Embryophyta</taxon>
        <taxon>Tracheophyta</taxon>
        <taxon>Spermatophyta</taxon>
        <taxon>Magnoliopsida</taxon>
        <taxon>eudicotyledons</taxon>
        <taxon>Gunneridae</taxon>
        <taxon>Pentapetalae</taxon>
        <taxon>rosids</taxon>
        <taxon>fabids</taxon>
        <taxon>Rosales</taxon>
        <taxon>Rosaceae</taxon>
        <taxon>Amygdaloideae</taxon>
        <taxon>Amygdaleae</taxon>
        <taxon>Prunus</taxon>
    </lineage>
</organism>
<evidence type="ECO:0000313" key="2">
    <source>
        <dbReference type="Proteomes" id="UP000006882"/>
    </source>
</evidence>
<sequence>MAFVFISDPCPNQTVNYSGYEIEDMNESLVIQLIFGFSIIQEQLLTLQE</sequence>
<dbReference type="Gramene" id="ONI13473">
    <property type="protein sequence ID" value="ONI13473"/>
    <property type="gene ID" value="PRUPE_4G224300"/>
</dbReference>